<accession>F4KT96</accession>
<dbReference type="CDD" id="cd08977">
    <property type="entry name" value="SusD"/>
    <property type="match status" value="1"/>
</dbReference>
<feature type="signal peptide" evidence="6">
    <location>
        <begin position="1"/>
        <end position="22"/>
    </location>
</feature>
<evidence type="ECO:0000256" key="2">
    <source>
        <dbReference type="ARBA" id="ARBA00006275"/>
    </source>
</evidence>
<evidence type="ECO:0000256" key="5">
    <source>
        <dbReference type="ARBA" id="ARBA00023237"/>
    </source>
</evidence>
<dbReference type="EMBL" id="CP002691">
    <property type="protein sequence ID" value="AEE51153.1"/>
    <property type="molecule type" value="Genomic_DNA"/>
</dbReference>
<evidence type="ECO:0000313" key="10">
    <source>
        <dbReference type="Proteomes" id="UP000008461"/>
    </source>
</evidence>
<evidence type="ECO:0000259" key="7">
    <source>
        <dbReference type="Pfam" id="PF07980"/>
    </source>
</evidence>
<dbReference type="SUPFAM" id="SSF48452">
    <property type="entry name" value="TPR-like"/>
    <property type="match status" value="1"/>
</dbReference>
<name>F4KT96_HALH1</name>
<dbReference type="KEGG" id="hhy:Halhy_3294"/>
<dbReference type="eggNOG" id="COG1395">
    <property type="taxonomic scope" value="Bacteria"/>
</dbReference>
<dbReference type="Pfam" id="PF14322">
    <property type="entry name" value="SusD-like_3"/>
    <property type="match status" value="1"/>
</dbReference>
<feature type="chain" id="PRO_5003310288" evidence="6">
    <location>
        <begin position="23"/>
        <end position="506"/>
    </location>
</feature>
<dbReference type="PROSITE" id="PS51257">
    <property type="entry name" value="PROKAR_LIPOPROTEIN"/>
    <property type="match status" value="1"/>
</dbReference>
<reference key="2">
    <citation type="submission" date="2011-04" db="EMBL/GenBank/DDBJ databases">
        <title>Complete sequence of chromosome of Haliscomenobacter hydrossis DSM 1100.</title>
        <authorList>
            <consortium name="US DOE Joint Genome Institute (JGI-PGF)"/>
            <person name="Lucas S."/>
            <person name="Han J."/>
            <person name="Lapidus A."/>
            <person name="Bruce D."/>
            <person name="Goodwin L."/>
            <person name="Pitluck S."/>
            <person name="Peters L."/>
            <person name="Kyrpides N."/>
            <person name="Mavromatis K."/>
            <person name="Ivanova N."/>
            <person name="Ovchinnikova G."/>
            <person name="Pagani I."/>
            <person name="Daligault H."/>
            <person name="Detter J.C."/>
            <person name="Han C."/>
            <person name="Land M."/>
            <person name="Hauser L."/>
            <person name="Markowitz V."/>
            <person name="Cheng J.-F."/>
            <person name="Hugenholtz P."/>
            <person name="Woyke T."/>
            <person name="Wu D."/>
            <person name="Verbarg S."/>
            <person name="Frueling A."/>
            <person name="Brambilla E."/>
            <person name="Klenk H.-P."/>
            <person name="Eisen J.A."/>
        </authorList>
    </citation>
    <scope>NUCLEOTIDE SEQUENCE</scope>
    <source>
        <strain>DSM 1100</strain>
    </source>
</reference>
<dbReference type="Pfam" id="PF07980">
    <property type="entry name" value="SusD_RagB"/>
    <property type="match status" value="1"/>
</dbReference>
<dbReference type="InterPro" id="IPR012944">
    <property type="entry name" value="SusD_RagB_dom"/>
</dbReference>
<evidence type="ECO:0000256" key="3">
    <source>
        <dbReference type="ARBA" id="ARBA00022729"/>
    </source>
</evidence>
<dbReference type="STRING" id="760192.Halhy_3294"/>
<evidence type="ECO:0000313" key="9">
    <source>
        <dbReference type="EMBL" id="AEE51153.1"/>
    </source>
</evidence>
<keyword evidence="10" id="KW-1185">Reference proteome</keyword>
<evidence type="ECO:0000256" key="1">
    <source>
        <dbReference type="ARBA" id="ARBA00004442"/>
    </source>
</evidence>
<dbReference type="Gene3D" id="1.25.40.390">
    <property type="match status" value="1"/>
</dbReference>
<dbReference type="OrthoDB" id="5694214at2"/>
<dbReference type="AlphaFoldDB" id="F4KT96"/>
<organism evidence="9 10">
    <name type="scientific">Haliscomenobacter hydrossis (strain ATCC 27775 / DSM 1100 / LMG 10767 / O)</name>
    <dbReference type="NCBI Taxonomy" id="760192"/>
    <lineage>
        <taxon>Bacteria</taxon>
        <taxon>Pseudomonadati</taxon>
        <taxon>Bacteroidota</taxon>
        <taxon>Saprospiria</taxon>
        <taxon>Saprospirales</taxon>
        <taxon>Haliscomenobacteraceae</taxon>
        <taxon>Haliscomenobacter</taxon>
    </lineage>
</organism>
<dbReference type="RefSeq" id="WP_013765694.1">
    <property type="nucleotide sequence ID" value="NC_015510.1"/>
</dbReference>
<dbReference type="Proteomes" id="UP000008461">
    <property type="component" value="Chromosome"/>
</dbReference>
<dbReference type="InterPro" id="IPR011990">
    <property type="entry name" value="TPR-like_helical_dom_sf"/>
</dbReference>
<sequence length="506" mass="55950">MKSTIPLFKIGLLTLIIGLSTACQEQLEEVTPQNALNKNLVLSDANAAYTLYYGVYSSFRSFHGTLFTLGEMRSDIWVDGLFTESEDPTPKQYYTHNISSSNAPAGNWAGFYSLLDRINTVIALFPQAPIEETRRNQALAEMYGLRAYVYYTLLKTWGAVPLTTETISQVNALPDLYRERATPEAIMSQIKSDLAQSLALFGSTNTFSAKRVYWNRPATLTLTGDVYIWSATHFNGGTADLNKAKTALEEVKAISTLGLQANYADVFDPTKESNNKEHIFSISYEKNEATMGIYGNFLVNTTQAGTLIFDAPPATPAAVSSVYPFVGGASRVGLSAAMIARLNDANDKRARVTFRVMYRNAAPYSIAGVMLTKFIGRVDAGAQLYDNDFPVYRFADVLLLLAEAKTKLNEDPSAEINLIRQRAYTNPPAFSNGTQQDNLNAILDEYLREFIGEGKRWWALRRAGNAYVLANIKPSFIAPGQEYKFLLPITVGMLNADPKLGQTPGY</sequence>
<feature type="domain" description="RagB/SusD" evidence="7">
    <location>
        <begin position="364"/>
        <end position="506"/>
    </location>
</feature>
<keyword evidence="5" id="KW-0998">Cell outer membrane</keyword>
<dbReference type="GO" id="GO:0009279">
    <property type="term" value="C:cell outer membrane"/>
    <property type="evidence" value="ECO:0007669"/>
    <property type="project" value="UniProtKB-SubCell"/>
</dbReference>
<protein>
    <submittedName>
        <fullName evidence="9">RagB/SusD domain-containing protein</fullName>
    </submittedName>
</protein>
<evidence type="ECO:0000256" key="4">
    <source>
        <dbReference type="ARBA" id="ARBA00023136"/>
    </source>
</evidence>
<gene>
    <name evidence="9" type="ordered locus">Halhy_3294</name>
</gene>
<reference evidence="9 10" key="1">
    <citation type="journal article" date="2011" name="Stand. Genomic Sci.">
        <title>Complete genome sequence of Haliscomenobacter hydrossis type strain (O).</title>
        <authorList>
            <consortium name="US DOE Joint Genome Institute (JGI-PGF)"/>
            <person name="Daligault H."/>
            <person name="Lapidus A."/>
            <person name="Zeytun A."/>
            <person name="Nolan M."/>
            <person name="Lucas S."/>
            <person name="Del Rio T.G."/>
            <person name="Tice H."/>
            <person name="Cheng J.F."/>
            <person name="Tapia R."/>
            <person name="Han C."/>
            <person name="Goodwin L."/>
            <person name="Pitluck S."/>
            <person name="Liolios K."/>
            <person name="Pagani I."/>
            <person name="Ivanova N."/>
            <person name="Huntemann M."/>
            <person name="Mavromatis K."/>
            <person name="Mikhailova N."/>
            <person name="Pati A."/>
            <person name="Chen A."/>
            <person name="Palaniappan K."/>
            <person name="Land M."/>
            <person name="Hauser L."/>
            <person name="Brambilla E.M."/>
            <person name="Rohde M."/>
            <person name="Verbarg S."/>
            <person name="Goker M."/>
            <person name="Bristow J."/>
            <person name="Eisen J.A."/>
            <person name="Markowitz V."/>
            <person name="Hugenholtz P."/>
            <person name="Kyrpides N.C."/>
            <person name="Klenk H.P."/>
            <person name="Woyke T."/>
        </authorList>
    </citation>
    <scope>NUCLEOTIDE SEQUENCE [LARGE SCALE GENOMIC DNA]</scope>
    <source>
        <strain evidence="10">ATCC 27775 / DSM 1100 / LMG 10767 / O</strain>
    </source>
</reference>
<comment type="similarity">
    <text evidence="2">Belongs to the SusD family.</text>
</comment>
<dbReference type="InterPro" id="IPR033985">
    <property type="entry name" value="SusD-like_N"/>
</dbReference>
<dbReference type="HOGENOM" id="CLU_015553_1_3_10"/>
<keyword evidence="3 6" id="KW-0732">Signal</keyword>
<feature type="domain" description="SusD-like N-terminal" evidence="8">
    <location>
        <begin position="86"/>
        <end position="202"/>
    </location>
</feature>
<evidence type="ECO:0000256" key="6">
    <source>
        <dbReference type="SAM" id="SignalP"/>
    </source>
</evidence>
<keyword evidence="4" id="KW-0472">Membrane</keyword>
<evidence type="ECO:0000259" key="8">
    <source>
        <dbReference type="Pfam" id="PF14322"/>
    </source>
</evidence>
<comment type="subcellular location">
    <subcellularLocation>
        <location evidence="1">Cell outer membrane</location>
    </subcellularLocation>
</comment>
<proteinExistence type="inferred from homology"/>